<sequence length="200" mass="23332">MINYFRKVFTGYKRVEKVVEGMDTTFFYMGQLVRFSPITMIKELRFKQVTEKFTQVSSKLSITEILDRIGPNSGLANAKIKVHIKEDNTLLKVHRHVTKIGNFNTSYYEFYIEDELVAVFLRKYDYGRSFASTISKIHPEIVITSVKSGEKYLFNHQEEGNQVIAEFFGHTQIWVIVKGIKLNKLIDNWGLNYSQKKELA</sequence>
<reference evidence="1 2" key="1">
    <citation type="submission" date="2017-05" db="EMBL/GenBank/DDBJ databases">
        <authorList>
            <person name="Varghese N."/>
            <person name="Submissions S."/>
        </authorList>
    </citation>
    <scope>NUCLEOTIDE SEQUENCE [LARGE SCALE GENOMIC DNA]</scope>
    <source>
        <strain evidence="1 2">DSM 15360</strain>
    </source>
</reference>
<comment type="caution">
    <text evidence="1">The sequence shown here is derived from an EMBL/GenBank/DDBJ whole genome shotgun (WGS) entry which is preliminary data.</text>
</comment>
<evidence type="ECO:0000313" key="1">
    <source>
        <dbReference type="EMBL" id="SMP33335.1"/>
    </source>
</evidence>
<evidence type="ECO:0000313" key="2">
    <source>
        <dbReference type="Proteomes" id="UP001157915"/>
    </source>
</evidence>
<keyword evidence="2" id="KW-1185">Reference proteome</keyword>
<accession>A0ABY1PHC2</accession>
<dbReference type="RefSeq" id="WP_283414414.1">
    <property type="nucleotide sequence ID" value="NZ_FXUA01000008.1"/>
</dbReference>
<name>A0ABY1PHC2_9BACT</name>
<gene>
    <name evidence="1" type="ORF">SAMN06265367_108158</name>
</gene>
<dbReference type="Proteomes" id="UP001157915">
    <property type="component" value="Unassembled WGS sequence"/>
</dbReference>
<dbReference type="EMBL" id="FXUA01000008">
    <property type="protein sequence ID" value="SMP33335.1"/>
    <property type="molecule type" value="Genomic_DNA"/>
</dbReference>
<proteinExistence type="predicted"/>
<protein>
    <submittedName>
        <fullName evidence="1">Uncharacterized protein</fullName>
    </submittedName>
</protein>
<organism evidence="1 2">
    <name type="scientific">Algoriphagus winogradskyi</name>
    <dbReference type="NCBI Taxonomy" id="237017"/>
    <lineage>
        <taxon>Bacteria</taxon>
        <taxon>Pseudomonadati</taxon>
        <taxon>Bacteroidota</taxon>
        <taxon>Cytophagia</taxon>
        <taxon>Cytophagales</taxon>
        <taxon>Cyclobacteriaceae</taxon>
        <taxon>Algoriphagus</taxon>
    </lineage>
</organism>